<dbReference type="AlphaFoldDB" id="R4X7J3"/>
<dbReference type="InterPro" id="IPR036853">
    <property type="entry name" value="Ribosomal_uL14_sf"/>
</dbReference>
<dbReference type="SUPFAM" id="SSF50193">
    <property type="entry name" value="Ribosomal protein L14"/>
    <property type="match status" value="1"/>
</dbReference>
<keyword evidence="3 9" id="KW-0689">Ribosomal protein</keyword>
<evidence type="ECO:0000256" key="3">
    <source>
        <dbReference type="ARBA" id="ARBA00022980"/>
    </source>
</evidence>
<evidence type="ECO:0000313" key="10">
    <source>
        <dbReference type="Proteomes" id="UP000013776"/>
    </source>
</evidence>
<dbReference type="Pfam" id="PF00238">
    <property type="entry name" value="Ribosomal_L14"/>
    <property type="match status" value="1"/>
</dbReference>
<reference evidence="9 10" key="1">
    <citation type="journal article" date="2013" name="MBio">
        <title>Genome sequencing of the plant pathogen Taphrina deformans, the causal agent of peach leaf curl.</title>
        <authorList>
            <person name="Cisse O.H."/>
            <person name="Almeida J.M.G.C.F."/>
            <person name="Fonseca A."/>
            <person name="Kumar A.A."/>
            <person name="Salojaervi J."/>
            <person name="Overmyer K."/>
            <person name="Hauser P.M."/>
            <person name="Pagni M."/>
        </authorList>
    </citation>
    <scope>NUCLEOTIDE SEQUENCE [LARGE SCALE GENOMIC DNA]</scope>
    <source>
        <strain evidence="10">PYCC 5710 / ATCC 11124 / CBS 356.35 / IMI 108563 / JCM 9778 / NBRC 8474</strain>
    </source>
</reference>
<accession>R4X7J3</accession>
<dbReference type="InterPro" id="IPR005745">
    <property type="entry name" value="Ribosomal_uL14_bac-type"/>
</dbReference>
<dbReference type="SMART" id="SM01374">
    <property type="entry name" value="Ribosomal_L14"/>
    <property type="match status" value="1"/>
</dbReference>
<dbReference type="eggNOG" id="KOG0901">
    <property type="taxonomic scope" value="Eukaryota"/>
</dbReference>
<dbReference type="Proteomes" id="UP000013776">
    <property type="component" value="Unassembled WGS sequence"/>
</dbReference>
<dbReference type="PROSITE" id="PS00049">
    <property type="entry name" value="RIBOSOMAL_L14"/>
    <property type="match status" value="1"/>
</dbReference>
<dbReference type="HAMAP" id="MF_00368">
    <property type="entry name" value="Ribosomal_bL12"/>
    <property type="match status" value="1"/>
</dbReference>
<dbReference type="PANTHER" id="PTHR45987">
    <property type="entry name" value="39S RIBOSOMAL PROTEIN L12"/>
    <property type="match status" value="1"/>
</dbReference>
<dbReference type="InterPro" id="IPR019972">
    <property type="entry name" value="Ribosomal_uL14_CS"/>
</dbReference>
<dbReference type="OrthoDB" id="274765at2759"/>
<dbReference type="GO" id="GO:0003729">
    <property type="term" value="F:mRNA binding"/>
    <property type="evidence" value="ECO:0007669"/>
    <property type="project" value="TreeGrafter"/>
</dbReference>
<dbReference type="InterPro" id="IPR014719">
    <property type="entry name" value="Ribosomal_bL12_C/ClpS-like"/>
</dbReference>
<evidence type="ECO:0000259" key="8">
    <source>
        <dbReference type="Pfam" id="PF16320"/>
    </source>
</evidence>
<comment type="similarity">
    <text evidence="1">Belongs to the bacterial ribosomal protein bL12 family.</text>
</comment>
<evidence type="ECO:0000256" key="4">
    <source>
        <dbReference type="ARBA" id="ARBA00023274"/>
    </source>
</evidence>
<dbReference type="SUPFAM" id="SSF54736">
    <property type="entry name" value="ClpS-like"/>
    <property type="match status" value="1"/>
</dbReference>
<dbReference type="InterPro" id="IPR036235">
    <property type="entry name" value="Ribosomal_bL12_oligo_N_sf"/>
</dbReference>
<dbReference type="GO" id="GO:0003735">
    <property type="term" value="F:structural constituent of ribosome"/>
    <property type="evidence" value="ECO:0007669"/>
    <property type="project" value="InterPro"/>
</dbReference>
<keyword evidence="4" id="KW-0687">Ribonucleoprotein</keyword>
<protein>
    <recommendedName>
        <fullName evidence="6">Large ribosomal subunit protein uL14m</fullName>
    </recommendedName>
</protein>
<evidence type="ECO:0000259" key="7">
    <source>
        <dbReference type="Pfam" id="PF00542"/>
    </source>
</evidence>
<dbReference type="FunFam" id="3.30.1390.10:FF:000001">
    <property type="entry name" value="50S ribosomal protein L7/L12"/>
    <property type="match status" value="1"/>
</dbReference>
<dbReference type="Gene3D" id="2.40.150.20">
    <property type="entry name" value="Ribosomal protein L14"/>
    <property type="match status" value="1"/>
</dbReference>
<dbReference type="Gene3D" id="1.20.5.710">
    <property type="entry name" value="Single helix bin"/>
    <property type="match status" value="1"/>
</dbReference>
<proteinExistence type="inferred from homology"/>
<evidence type="ECO:0000256" key="5">
    <source>
        <dbReference type="ARBA" id="ARBA00037226"/>
    </source>
</evidence>
<feature type="domain" description="Large ribosomal subunit protein bL12 oligomerization" evidence="8">
    <location>
        <begin position="145"/>
        <end position="193"/>
    </location>
</feature>
<evidence type="ECO:0000256" key="6">
    <source>
        <dbReference type="ARBA" id="ARBA00040118"/>
    </source>
</evidence>
<comment type="function">
    <text evidence="5">Component of the mitochondrial ribosome (mitoribosome), a dedicated translation machinery responsible for the synthesis of mitochondrial genome-encoded proteins, including at least some of the essential transmembrane subunits of the mitochondrial respiratory chain. The mitoribosomes are attached to the mitochondrial inner membrane and translation products are cotranslationally integrated into the membrane.</text>
</comment>
<dbReference type="NCBIfam" id="TIGR00855">
    <property type="entry name" value="L12"/>
    <property type="match status" value="1"/>
</dbReference>
<dbReference type="eggNOG" id="KOG1715">
    <property type="taxonomic scope" value="Eukaryota"/>
</dbReference>
<dbReference type="HAMAP" id="MF_01367">
    <property type="entry name" value="Ribosomal_uL14"/>
    <property type="match status" value="1"/>
</dbReference>
<dbReference type="EMBL" id="CAHR02000037">
    <property type="protein sequence ID" value="CCG81365.1"/>
    <property type="molecule type" value="Genomic_DNA"/>
</dbReference>
<dbReference type="Pfam" id="PF00542">
    <property type="entry name" value="Ribosomal_L12"/>
    <property type="match status" value="1"/>
</dbReference>
<organism evidence="9 10">
    <name type="scientific">Taphrina deformans (strain PYCC 5710 / ATCC 11124 / CBS 356.35 / IMI 108563 / JCM 9778 / NBRC 8474)</name>
    <name type="common">Peach leaf curl fungus</name>
    <name type="synonym">Lalaria deformans</name>
    <dbReference type="NCBI Taxonomy" id="1097556"/>
    <lineage>
        <taxon>Eukaryota</taxon>
        <taxon>Fungi</taxon>
        <taxon>Dikarya</taxon>
        <taxon>Ascomycota</taxon>
        <taxon>Taphrinomycotina</taxon>
        <taxon>Taphrinomycetes</taxon>
        <taxon>Taphrinales</taxon>
        <taxon>Taphrinaceae</taxon>
        <taxon>Taphrina</taxon>
    </lineage>
</organism>
<dbReference type="InterPro" id="IPR013823">
    <property type="entry name" value="Ribosomal_bL12_C"/>
</dbReference>
<dbReference type="Pfam" id="PF16320">
    <property type="entry name" value="Ribosomal_L12_N"/>
    <property type="match status" value="1"/>
</dbReference>
<evidence type="ECO:0000256" key="1">
    <source>
        <dbReference type="ARBA" id="ARBA00007197"/>
    </source>
</evidence>
<keyword evidence="10" id="KW-1185">Reference proteome</keyword>
<dbReference type="PANTHER" id="PTHR45987:SF4">
    <property type="entry name" value="LARGE RIBOSOMAL SUBUNIT PROTEIN BL12M"/>
    <property type="match status" value="1"/>
</dbReference>
<dbReference type="NCBIfam" id="TIGR01067">
    <property type="entry name" value="rplN_bact"/>
    <property type="match status" value="1"/>
</dbReference>
<dbReference type="FunFam" id="2.40.150.20:FF:000005">
    <property type="entry name" value="50S ribosomal protein L14"/>
    <property type="match status" value="1"/>
</dbReference>
<name>R4X7J3_TAPDE</name>
<dbReference type="STRING" id="1097556.R4X7J3"/>
<dbReference type="InterPro" id="IPR000206">
    <property type="entry name" value="Ribosomal_bL12"/>
</dbReference>
<dbReference type="Gene3D" id="3.30.1390.10">
    <property type="match status" value="1"/>
</dbReference>
<evidence type="ECO:0000313" key="9">
    <source>
        <dbReference type="EMBL" id="CCG81365.1"/>
    </source>
</evidence>
<dbReference type="CDD" id="cd00337">
    <property type="entry name" value="Ribosomal_uL14"/>
    <property type="match status" value="1"/>
</dbReference>
<dbReference type="InterPro" id="IPR008932">
    <property type="entry name" value="Ribosomal_bL12_oligo"/>
</dbReference>
<gene>
    <name evidence="9" type="ORF">TAPDE_001065</name>
</gene>
<sequence length="273" mass="29273">MIGLKATLNVIDNSGAQIVECIQVLKAGTHARIGDEIVCVVQKARTMGVQVGNQQAVQKVKRGDIRHALVVRTKKEVRRPDGRYIRFDDNACVLINNKGEPIGSRILGVMGAELRTKKYSKILSLAQRVVHQVRCNSTAPAASAKIEDIVSQISKLTLLETSDLISTLKTRLNITEVAAPASAAPAAAPAAEAAKPAEAVEEKSVFNLKLESFDPAAKAKIIREVKAMLGLNLVEAKKFVESAPKVLKEGVTKEDADKIKKALEAAGGVVKLE</sequence>
<dbReference type="GO" id="GO:0005762">
    <property type="term" value="C:mitochondrial large ribosomal subunit"/>
    <property type="evidence" value="ECO:0007669"/>
    <property type="project" value="TreeGrafter"/>
</dbReference>
<dbReference type="InterPro" id="IPR000218">
    <property type="entry name" value="Ribosomal_uL14"/>
</dbReference>
<dbReference type="GO" id="GO:0006412">
    <property type="term" value="P:translation"/>
    <property type="evidence" value="ECO:0007669"/>
    <property type="project" value="InterPro"/>
</dbReference>
<comment type="similarity">
    <text evidence="2">Belongs to the universal ribosomal protein uL14 family.</text>
</comment>
<comment type="caution">
    <text evidence="9">The sequence shown here is derived from an EMBL/GenBank/DDBJ whole genome shotgun (WGS) entry which is preliminary data.</text>
</comment>
<evidence type="ECO:0000256" key="2">
    <source>
        <dbReference type="ARBA" id="ARBA00010745"/>
    </source>
</evidence>
<dbReference type="SUPFAM" id="SSF48300">
    <property type="entry name" value="Ribosomal protein L7/12, oligomerisation (N-terminal) domain"/>
    <property type="match status" value="1"/>
</dbReference>
<feature type="domain" description="Large ribosomal subunit protein bL12 C-terminal" evidence="7">
    <location>
        <begin position="206"/>
        <end position="273"/>
    </location>
</feature>